<evidence type="ECO:0000256" key="1">
    <source>
        <dbReference type="ARBA" id="ARBA00023015"/>
    </source>
</evidence>
<dbReference type="PROSITE" id="PS00041">
    <property type="entry name" value="HTH_ARAC_FAMILY_1"/>
    <property type="match status" value="1"/>
</dbReference>
<gene>
    <name evidence="7" type="ORF">EKG37_18810</name>
</gene>
<dbReference type="RefSeq" id="WP_126410324.1">
    <property type="nucleotide sequence ID" value="NZ_RXNT01000018.1"/>
</dbReference>
<dbReference type="SMART" id="SM00448">
    <property type="entry name" value="REC"/>
    <property type="match status" value="1"/>
</dbReference>
<comment type="caution">
    <text evidence="7">The sequence shown here is derived from an EMBL/GenBank/DDBJ whole genome shotgun (WGS) entry which is preliminary data.</text>
</comment>
<evidence type="ECO:0000256" key="3">
    <source>
        <dbReference type="ARBA" id="ARBA00023163"/>
    </source>
</evidence>
<dbReference type="InterPro" id="IPR009057">
    <property type="entry name" value="Homeodomain-like_sf"/>
</dbReference>
<dbReference type="PANTHER" id="PTHR43280:SF10">
    <property type="entry name" value="REGULATORY PROTEIN POCR"/>
    <property type="match status" value="1"/>
</dbReference>
<dbReference type="GO" id="GO:0000160">
    <property type="term" value="P:phosphorelay signal transduction system"/>
    <property type="evidence" value="ECO:0007669"/>
    <property type="project" value="InterPro"/>
</dbReference>
<dbReference type="CDD" id="cd17536">
    <property type="entry name" value="REC_YesN-like"/>
    <property type="match status" value="1"/>
</dbReference>
<dbReference type="InterPro" id="IPR011006">
    <property type="entry name" value="CheY-like_superfamily"/>
</dbReference>
<reference evidence="7 8" key="1">
    <citation type="submission" date="2018-12" db="EMBL/GenBank/DDBJ databases">
        <title>Bacillus yapensis draft genome sequence.</title>
        <authorList>
            <person name="Yu L."/>
            <person name="Xu X."/>
            <person name="Tang X."/>
        </authorList>
    </citation>
    <scope>NUCLEOTIDE SEQUENCE [LARGE SCALE GENOMIC DNA]</scope>
    <source>
        <strain evidence="7 8">XXST-01</strain>
    </source>
</reference>
<evidence type="ECO:0000256" key="4">
    <source>
        <dbReference type="PROSITE-ProRule" id="PRU00169"/>
    </source>
</evidence>
<dbReference type="Pfam" id="PF17853">
    <property type="entry name" value="GGDEF_2"/>
    <property type="match status" value="1"/>
</dbReference>
<dbReference type="Gene3D" id="3.40.50.2300">
    <property type="match status" value="1"/>
</dbReference>
<evidence type="ECO:0000313" key="8">
    <source>
        <dbReference type="Proteomes" id="UP000271374"/>
    </source>
</evidence>
<accession>A0A3S0IMT7</accession>
<protein>
    <submittedName>
        <fullName evidence="7">Response regulator</fullName>
    </submittedName>
</protein>
<dbReference type="SMART" id="SM00342">
    <property type="entry name" value="HTH_ARAC"/>
    <property type="match status" value="1"/>
</dbReference>
<feature type="domain" description="Response regulatory" evidence="6">
    <location>
        <begin position="2"/>
        <end position="119"/>
    </location>
</feature>
<sequence>MRVLIAEDEFLERKAMRKFIEENFEDTSVIGEAVNGREAIELAAKLEPDIILMDIKMPGINGLEAIEIIKKNHSDSKFIIISAYDSFHYAKQAIGLGVRDYILKPSKKDEMLEVFKRIIHEIKTERENMRNSHSIASELWVTKLMKHESSESLAVMQKTLYPEMQSGYFFILSEKVEDVELLVENASHLSGDTVITKEDDHHLVLLFISKVRRRKTELLKVARNLHLLLDSRTLIGIGQPYTKITDLPRSFHEALTAIQDLKHVVHRQYGFGGEVDREFEESVEQMIQGVMEGNEEKAIHALSELFRTEPQEHLLHELFYRVKHLMDDKQVNMPSQSFVHMHTEQEWIDFIKLCCFNIQLYYKSKDKIERAKRYIHEHYQEQITLEEVAQMIQLSPNYFSALFKESCGETFIDYITTLRMNKAKELLVDQNISLKEICFLVGYKDPNYFSRVFKKQFQVSPKQYKQSIVK</sequence>
<keyword evidence="4" id="KW-0597">Phosphoprotein</keyword>
<evidence type="ECO:0000256" key="2">
    <source>
        <dbReference type="ARBA" id="ARBA00023125"/>
    </source>
</evidence>
<keyword evidence="1" id="KW-0805">Transcription regulation</keyword>
<keyword evidence="8" id="KW-1185">Reference proteome</keyword>
<dbReference type="InterPro" id="IPR018060">
    <property type="entry name" value="HTH_AraC"/>
</dbReference>
<feature type="modified residue" description="4-aspartylphosphate" evidence="4">
    <location>
        <position position="54"/>
    </location>
</feature>
<dbReference type="InterPro" id="IPR020449">
    <property type="entry name" value="Tscrpt_reg_AraC-type_HTH"/>
</dbReference>
<evidence type="ECO:0000259" key="6">
    <source>
        <dbReference type="PROSITE" id="PS50110"/>
    </source>
</evidence>
<dbReference type="EMBL" id="RXNT01000018">
    <property type="protein sequence ID" value="RTR27576.1"/>
    <property type="molecule type" value="Genomic_DNA"/>
</dbReference>
<evidence type="ECO:0000313" key="7">
    <source>
        <dbReference type="EMBL" id="RTR27576.1"/>
    </source>
</evidence>
<dbReference type="PRINTS" id="PR00032">
    <property type="entry name" value="HTHARAC"/>
</dbReference>
<dbReference type="GO" id="GO:0043565">
    <property type="term" value="F:sequence-specific DNA binding"/>
    <property type="evidence" value="ECO:0007669"/>
    <property type="project" value="InterPro"/>
</dbReference>
<dbReference type="Proteomes" id="UP000271374">
    <property type="component" value="Unassembled WGS sequence"/>
</dbReference>
<dbReference type="InterPro" id="IPR018062">
    <property type="entry name" value="HTH_AraC-typ_CS"/>
</dbReference>
<dbReference type="OrthoDB" id="9794370at2"/>
<name>A0A3S0IMT7_9BACI</name>
<dbReference type="PANTHER" id="PTHR43280">
    <property type="entry name" value="ARAC-FAMILY TRANSCRIPTIONAL REGULATOR"/>
    <property type="match status" value="1"/>
</dbReference>
<dbReference type="Gene3D" id="1.10.10.60">
    <property type="entry name" value="Homeodomain-like"/>
    <property type="match status" value="2"/>
</dbReference>
<dbReference type="SUPFAM" id="SSF46689">
    <property type="entry name" value="Homeodomain-like"/>
    <property type="match status" value="2"/>
</dbReference>
<dbReference type="PROSITE" id="PS50110">
    <property type="entry name" value="RESPONSE_REGULATORY"/>
    <property type="match status" value="1"/>
</dbReference>
<organism evidence="7 8">
    <name type="scientific">Bacillus yapensis</name>
    <dbReference type="NCBI Taxonomy" id="2492960"/>
    <lineage>
        <taxon>Bacteria</taxon>
        <taxon>Bacillati</taxon>
        <taxon>Bacillota</taxon>
        <taxon>Bacilli</taxon>
        <taxon>Bacillales</taxon>
        <taxon>Bacillaceae</taxon>
        <taxon>Bacillus</taxon>
    </lineage>
</organism>
<dbReference type="GO" id="GO:0003700">
    <property type="term" value="F:DNA-binding transcription factor activity"/>
    <property type="evidence" value="ECO:0007669"/>
    <property type="project" value="InterPro"/>
</dbReference>
<dbReference type="SUPFAM" id="SSF52172">
    <property type="entry name" value="CheY-like"/>
    <property type="match status" value="1"/>
</dbReference>
<keyword evidence="2" id="KW-0238">DNA-binding</keyword>
<feature type="domain" description="HTH araC/xylS-type" evidence="5">
    <location>
        <begin position="369"/>
        <end position="467"/>
    </location>
</feature>
<dbReference type="InterPro" id="IPR041522">
    <property type="entry name" value="CdaR_GGDEF"/>
</dbReference>
<keyword evidence="3" id="KW-0804">Transcription</keyword>
<dbReference type="Pfam" id="PF00072">
    <property type="entry name" value="Response_reg"/>
    <property type="match status" value="1"/>
</dbReference>
<dbReference type="InterPro" id="IPR001789">
    <property type="entry name" value="Sig_transdc_resp-reg_receiver"/>
</dbReference>
<evidence type="ECO:0000259" key="5">
    <source>
        <dbReference type="PROSITE" id="PS01124"/>
    </source>
</evidence>
<dbReference type="AlphaFoldDB" id="A0A3S0IMT7"/>
<dbReference type="PROSITE" id="PS01124">
    <property type="entry name" value="HTH_ARAC_FAMILY_2"/>
    <property type="match status" value="1"/>
</dbReference>
<dbReference type="Pfam" id="PF12833">
    <property type="entry name" value="HTH_18"/>
    <property type="match status" value="1"/>
</dbReference>
<proteinExistence type="predicted"/>